<dbReference type="InterPro" id="IPR036779">
    <property type="entry name" value="LysM_dom_sf"/>
</dbReference>
<feature type="region of interest" description="Disordered" evidence="1">
    <location>
        <begin position="922"/>
        <end position="1089"/>
    </location>
</feature>
<feature type="compositionally biased region" description="Basic and acidic residues" evidence="1">
    <location>
        <begin position="930"/>
        <end position="941"/>
    </location>
</feature>
<evidence type="ECO:0000259" key="2">
    <source>
        <dbReference type="PROSITE" id="PS51782"/>
    </source>
</evidence>
<dbReference type="EMBL" id="LGRX02014853">
    <property type="protein sequence ID" value="KAK3264020.1"/>
    <property type="molecule type" value="Genomic_DNA"/>
</dbReference>
<feature type="compositionally biased region" description="Low complexity" evidence="1">
    <location>
        <begin position="737"/>
        <end position="751"/>
    </location>
</feature>
<feature type="region of interest" description="Disordered" evidence="1">
    <location>
        <begin position="655"/>
        <end position="704"/>
    </location>
</feature>
<organism evidence="3 4">
    <name type="scientific">Cymbomonas tetramitiformis</name>
    <dbReference type="NCBI Taxonomy" id="36881"/>
    <lineage>
        <taxon>Eukaryota</taxon>
        <taxon>Viridiplantae</taxon>
        <taxon>Chlorophyta</taxon>
        <taxon>Pyramimonadophyceae</taxon>
        <taxon>Pyramimonadales</taxon>
        <taxon>Pyramimonadaceae</taxon>
        <taxon>Cymbomonas</taxon>
    </lineage>
</organism>
<reference evidence="3 4" key="1">
    <citation type="journal article" date="2015" name="Genome Biol. Evol.">
        <title>Comparative Genomics of a Bacterivorous Green Alga Reveals Evolutionary Causalities and Consequences of Phago-Mixotrophic Mode of Nutrition.</title>
        <authorList>
            <person name="Burns J.A."/>
            <person name="Paasch A."/>
            <person name="Narechania A."/>
            <person name="Kim E."/>
        </authorList>
    </citation>
    <scope>NUCLEOTIDE SEQUENCE [LARGE SCALE GENOMIC DNA]</scope>
    <source>
        <strain evidence="3 4">PLY_AMNH</strain>
    </source>
</reference>
<dbReference type="Gene3D" id="3.10.350.10">
    <property type="entry name" value="LysM domain"/>
    <property type="match status" value="2"/>
</dbReference>
<name>A0AAE0KXG1_9CHLO</name>
<feature type="compositionally biased region" description="Polar residues" evidence="1">
    <location>
        <begin position="168"/>
        <end position="177"/>
    </location>
</feature>
<dbReference type="Pfam" id="PF01476">
    <property type="entry name" value="LysM"/>
    <property type="match status" value="2"/>
</dbReference>
<protein>
    <recommendedName>
        <fullName evidence="2">LysM domain-containing protein</fullName>
    </recommendedName>
</protein>
<feature type="compositionally biased region" description="Low complexity" evidence="1">
    <location>
        <begin position="1184"/>
        <end position="1201"/>
    </location>
</feature>
<evidence type="ECO:0000313" key="3">
    <source>
        <dbReference type="EMBL" id="KAK3264020.1"/>
    </source>
</evidence>
<evidence type="ECO:0000313" key="4">
    <source>
        <dbReference type="Proteomes" id="UP001190700"/>
    </source>
</evidence>
<feature type="region of interest" description="Disordered" evidence="1">
    <location>
        <begin position="736"/>
        <end position="878"/>
    </location>
</feature>
<sequence length="1341" mass="139734">MPFGRRRPNIQTYTVQSGDCLYSISRKHNTSLVAFKEANGIANVDYLRTGQVLTLPEHEAEGVASRILRAVKSDGTLLVNSGDSLSKIATAYGVSELELKRVNKLKSNELTAGQVLTIDHLGGQHGLSSGSTWKALGEPRSFSPAESSAGRALIPLALRPPWAPPDPNSQRSASREGSQVALDGWTLADHATKTLQHTVSSLVQDFCNGKAFLLFTNRLPPLLGQAVCSCRLEVDSMLKGLLHTAGEYAVRGAPLQLEGRPGQSTRTEAAEASSESSNALTLQALAQQLLGKPLAERLEPRRKMIQAPPRSGDQAAAQSPPGAPFDAGSSVRLGAGRTADGVVEAARGALLSEAPFALEAAEAGDLVEVTGHARQGNCMTGEPHEVESKRLTEVQQVVREHVSDVFGKLQEALQAAGTSWLGQLVESTTAVQYGAAALLRGAAAEQSRPLRLEAGAGTAGLGGHIGDADPSGHGPLHERSSQGARPSLLLDPPQEAASPAQDVLSLQVTSLAVPVVESVHVGIPTLPDGPGSVLPMPVTSFGGDASPELQGAHKDTGRAEVGDPLATAEMPDMPPVAAASASSPQAFGLGEPEMSISPDGKNRARRTRKPSSYRAGLQLSAGPVAATVASLDLTSLDLTPLDSEALQSASLVAGNTVSPRPFSRGLNASPRHRSVSSIDGSPTKSRASPGQDRGSPGKLRAKKETLEQEELQRLRDARAVAATVEFYELMATEAREAAQGAGAEQASSPAEQPQTSQLAPGECQGKEGEELGAQHCAAEAGASAELAEEGGRLKDRSQRGRVGAPSSTESPSAQPRGAAAGPDMSAAQPRGAAAGPDTSAAQPRGAAAGPDHGQPHNHVEPPQDLTRPDMSAASPCNLEGLKDQRLLKEKQEARVDDSSIPKIQSIEEQMSLLLEEEKTILAERINSPRGRIDSPRGKIDSLRGMNDSPRGKIDSPRGRIDSPRGRIDSPRGKIDSPRGKIDSPPGKIDSPPGKIASPPGKIDFPPGKITSPLGKSASPPGKLDSPPGKITSPRGKITSPRGKSASPPGKSASLRGKDVLEDLGLPSAATEQPQRQSGQEEGYSAAAGRLVDDAVEKSAEDTALLFPGTRVPRAVKVRGEAPQHAASLPIVETQLPSHAVREETATPTCSTSVSSEDYVELRFTPRAETSVDSVAEDELAAGEATTRSPAPSTGSSSSPDAMQVVGSNGSATALVSSGIIIAKVAASQTRDVVTEAAAPLHDKAINSGDVGPDTASVVGEEHDPSSSASHSPRSWFTQELPHLRSTALPLPTKPGEARLATTHKSSSFSSKLRKMGRSIKQKTQASKRLMHGCWLLPGDSR</sequence>
<feature type="region of interest" description="Disordered" evidence="1">
    <location>
        <begin position="455"/>
        <end position="496"/>
    </location>
</feature>
<feature type="domain" description="LysM" evidence="2">
    <location>
        <begin position="11"/>
        <end position="55"/>
    </location>
</feature>
<feature type="region of interest" description="Disordered" evidence="1">
    <location>
        <begin position="526"/>
        <end position="616"/>
    </location>
</feature>
<feature type="compositionally biased region" description="Polar residues" evidence="1">
    <location>
        <begin position="1145"/>
        <end position="1155"/>
    </location>
</feature>
<feature type="compositionally biased region" description="Polar residues" evidence="1">
    <location>
        <begin position="1069"/>
        <end position="1079"/>
    </location>
</feature>
<gene>
    <name evidence="3" type="ORF">CYMTET_27212</name>
</gene>
<dbReference type="SUPFAM" id="SSF54106">
    <property type="entry name" value="LysM domain"/>
    <property type="match status" value="2"/>
</dbReference>
<dbReference type="PANTHER" id="PTHR33734:SF22">
    <property type="entry name" value="MEMBRANE-BOUND LYTIC MUREIN TRANSGLYCOSYLASE D"/>
    <property type="match status" value="1"/>
</dbReference>
<feature type="region of interest" description="Disordered" evidence="1">
    <location>
        <begin position="306"/>
        <end position="331"/>
    </location>
</feature>
<feature type="domain" description="LysM" evidence="2">
    <location>
        <begin position="75"/>
        <end position="118"/>
    </location>
</feature>
<feature type="region of interest" description="Disordered" evidence="1">
    <location>
        <begin position="1169"/>
        <end position="1204"/>
    </location>
</feature>
<evidence type="ECO:0000256" key="1">
    <source>
        <dbReference type="SAM" id="MobiDB-lite"/>
    </source>
</evidence>
<feature type="compositionally biased region" description="Low complexity" evidence="1">
    <location>
        <begin position="575"/>
        <end position="586"/>
    </location>
</feature>
<dbReference type="Proteomes" id="UP001190700">
    <property type="component" value="Unassembled WGS sequence"/>
</dbReference>
<feature type="compositionally biased region" description="Basic and acidic residues" evidence="1">
    <location>
        <begin position="949"/>
        <end position="981"/>
    </location>
</feature>
<feature type="region of interest" description="Disordered" evidence="1">
    <location>
        <begin position="1243"/>
        <end position="1313"/>
    </location>
</feature>
<feature type="region of interest" description="Disordered" evidence="1">
    <location>
        <begin position="1117"/>
        <end position="1156"/>
    </location>
</feature>
<keyword evidence="4" id="KW-1185">Reference proteome</keyword>
<feature type="compositionally biased region" description="Low complexity" evidence="1">
    <location>
        <begin position="1265"/>
        <end position="1274"/>
    </location>
</feature>
<dbReference type="PROSITE" id="PS51782">
    <property type="entry name" value="LYSM"/>
    <property type="match status" value="2"/>
</dbReference>
<feature type="region of interest" description="Disordered" evidence="1">
    <location>
        <begin position="254"/>
        <end position="277"/>
    </location>
</feature>
<feature type="compositionally biased region" description="Polar residues" evidence="1">
    <location>
        <begin position="675"/>
        <end position="688"/>
    </location>
</feature>
<accession>A0AAE0KXG1</accession>
<dbReference type="SMART" id="SM00257">
    <property type="entry name" value="LysM"/>
    <property type="match status" value="2"/>
</dbReference>
<feature type="compositionally biased region" description="Basic and acidic residues" evidence="1">
    <location>
        <begin position="551"/>
        <end position="561"/>
    </location>
</feature>
<dbReference type="InterPro" id="IPR018392">
    <property type="entry name" value="LysM"/>
</dbReference>
<feature type="compositionally biased region" description="Basic and acidic residues" evidence="1">
    <location>
        <begin position="789"/>
        <end position="798"/>
    </location>
</feature>
<dbReference type="PANTHER" id="PTHR33734">
    <property type="entry name" value="LYSM DOMAIN-CONTAINING GPI-ANCHORED PROTEIN 2"/>
    <property type="match status" value="1"/>
</dbReference>
<comment type="caution">
    <text evidence="3">The sequence shown here is derived from an EMBL/GenBank/DDBJ whole genome shotgun (WGS) entry which is preliminary data.</text>
</comment>
<proteinExistence type="predicted"/>
<feature type="compositionally biased region" description="Low complexity" evidence="1">
    <location>
        <begin position="773"/>
        <end position="785"/>
    </location>
</feature>
<dbReference type="CDD" id="cd00118">
    <property type="entry name" value="LysM"/>
    <property type="match status" value="2"/>
</dbReference>
<dbReference type="GO" id="GO:0008932">
    <property type="term" value="F:lytic endotransglycosylase activity"/>
    <property type="evidence" value="ECO:0007669"/>
    <property type="project" value="TreeGrafter"/>
</dbReference>
<feature type="region of interest" description="Disordered" evidence="1">
    <location>
        <begin position="158"/>
        <end position="179"/>
    </location>
</feature>